<name>A0ABW2NTA8_9BACL</name>
<proteinExistence type="predicted"/>
<dbReference type="InterPro" id="IPR037883">
    <property type="entry name" value="Knr4/Smi1-like_sf"/>
</dbReference>
<keyword evidence="3" id="KW-1185">Reference proteome</keyword>
<dbReference type="SUPFAM" id="SSF160631">
    <property type="entry name" value="SMI1/KNR4-like"/>
    <property type="match status" value="1"/>
</dbReference>
<reference evidence="3" key="1">
    <citation type="journal article" date="2019" name="Int. J. Syst. Evol. Microbiol.">
        <title>The Global Catalogue of Microorganisms (GCM) 10K type strain sequencing project: providing services to taxonomists for standard genome sequencing and annotation.</title>
        <authorList>
            <consortium name="The Broad Institute Genomics Platform"/>
            <consortium name="The Broad Institute Genome Sequencing Center for Infectious Disease"/>
            <person name="Wu L."/>
            <person name="Ma J."/>
        </authorList>
    </citation>
    <scope>NUCLEOTIDE SEQUENCE [LARGE SCALE GENOMIC DNA]</scope>
    <source>
        <strain evidence="3">NBRC 106396</strain>
    </source>
</reference>
<dbReference type="RefSeq" id="WP_379750151.1">
    <property type="nucleotide sequence ID" value="NZ_JBHTCP010000044.1"/>
</dbReference>
<feature type="domain" description="Knr4/Smi1-like" evidence="1">
    <location>
        <begin position="40"/>
        <end position="159"/>
    </location>
</feature>
<dbReference type="EMBL" id="JBHTCP010000044">
    <property type="protein sequence ID" value="MFC7372570.1"/>
    <property type="molecule type" value="Genomic_DNA"/>
</dbReference>
<organism evidence="2 3">
    <name type="scientific">Fictibacillus iocasae</name>
    <dbReference type="NCBI Taxonomy" id="2715437"/>
    <lineage>
        <taxon>Bacteria</taxon>
        <taxon>Bacillati</taxon>
        <taxon>Bacillota</taxon>
        <taxon>Bacilli</taxon>
        <taxon>Bacillales</taxon>
        <taxon>Fictibacillaceae</taxon>
        <taxon>Fictibacillus</taxon>
    </lineage>
</organism>
<evidence type="ECO:0000313" key="3">
    <source>
        <dbReference type="Proteomes" id="UP001596549"/>
    </source>
</evidence>
<dbReference type="Gene3D" id="3.40.1580.10">
    <property type="entry name" value="SMI1/KNR4-like"/>
    <property type="match status" value="1"/>
</dbReference>
<evidence type="ECO:0000313" key="2">
    <source>
        <dbReference type="EMBL" id="MFC7372570.1"/>
    </source>
</evidence>
<dbReference type="Pfam" id="PF09346">
    <property type="entry name" value="SMI1_KNR4"/>
    <property type="match status" value="1"/>
</dbReference>
<accession>A0ABW2NTA8</accession>
<dbReference type="InterPro" id="IPR018958">
    <property type="entry name" value="Knr4/Smi1-like_dom"/>
</dbReference>
<dbReference type="SMART" id="SM00860">
    <property type="entry name" value="SMI1_KNR4"/>
    <property type="match status" value="1"/>
</dbReference>
<dbReference type="Proteomes" id="UP001596549">
    <property type="component" value="Unassembled WGS sequence"/>
</dbReference>
<protein>
    <submittedName>
        <fullName evidence="2">SMI1/KNR4 family protein</fullName>
    </submittedName>
</protein>
<comment type="caution">
    <text evidence="2">The sequence shown here is derived from an EMBL/GenBank/DDBJ whole genome shotgun (WGS) entry which is preliminary data.</text>
</comment>
<sequence>METVIENILAGLKNRLHDGKLMIQSSGGYCYEAECLFHEPLTEYVMQQFERQTLFTLPKEYRQFLLLHNGMTLFKGTFEGHIELYRLEDIPNHYKTFRDAFSSYLDDDKKDSYPIGYYTNIGMIMIHNGKAKDGKEDYLWITSIDSIVLPHHFQTWLDRTIISQGSPYWSWCD</sequence>
<gene>
    <name evidence="2" type="ORF">ACFQPF_12905</name>
</gene>
<evidence type="ECO:0000259" key="1">
    <source>
        <dbReference type="SMART" id="SM00860"/>
    </source>
</evidence>